<feature type="domain" description="Rhamnogalacturonan I lyase beta-sheet" evidence="2">
    <location>
        <begin position="34"/>
        <end position="95"/>
    </location>
</feature>
<dbReference type="InterPro" id="IPR041624">
    <property type="entry name" value="RGI_lyase"/>
</dbReference>
<dbReference type="InterPro" id="IPR028994">
    <property type="entry name" value="Integrin_alpha_N"/>
</dbReference>
<reference evidence="5" key="1">
    <citation type="journal article" date="2019" name="Int. J. Syst. Evol. Microbiol.">
        <title>The Global Catalogue of Microorganisms (GCM) 10K type strain sequencing project: providing services to taxonomists for standard genome sequencing and annotation.</title>
        <authorList>
            <consortium name="The Broad Institute Genomics Platform"/>
            <consortium name="The Broad Institute Genome Sequencing Center for Infectious Disease"/>
            <person name="Wu L."/>
            <person name="Ma J."/>
        </authorList>
    </citation>
    <scope>NUCLEOTIDE SEQUENCE [LARGE SCALE GENOMIC DNA]</scope>
    <source>
        <strain evidence="5">TBRC 5832</strain>
    </source>
</reference>
<evidence type="ECO:0000256" key="1">
    <source>
        <dbReference type="SAM" id="SignalP"/>
    </source>
</evidence>
<dbReference type="InterPro" id="IPR013783">
    <property type="entry name" value="Ig-like_fold"/>
</dbReference>
<gene>
    <name evidence="4" type="ORF">ACFO0C_41615</name>
</gene>
<organism evidence="4 5">
    <name type="scientific">Actinoplanes subglobosus</name>
    <dbReference type="NCBI Taxonomy" id="1547892"/>
    <lineage>
        <taxon>Bacteria</taxon>
        <taxon>Bacillati</taxon>
        <taxon>Actinomycetota</taxon>
        <taxon>Actinomycetes</taxon>
        <taxon>Micromonosporales</taxon>
        <taxon>Micromonosporaceae</taxon>
        <taxon>Actinoplanes</taxon>
    </lineage>
</organism>
<feature type="domain" description="Rhamnogalacturonan lyase family 11 C-terminal" evidence="3">
    <location>
        <begin position="113"/>
        <end position="591"/>
    </location>
</feature>
<proteinExistence type="predicted"/>
<dbReference type="Pfam" id="PF18370">
    <property type="entry name" value="RGI_lyase"/>
    <property type="match status" value="1"/>
</dbReference>
<dbReference type="PANTHER" id="PTHR43118:SF1">
    <property type="entry name" value="RHAMNOGALACTURONAN LYASE (EUROFUNG)"/>
    <property type="match status" value="1"/>
</dbReference>
<feature type="signal peptide" evidence="1">
    <location>
        <begin position="1"/>
        <end position="28"/>
    </location>
</feature>
<dbReference type="Proteomes" id="UP001595867">
    <property type="component" value="Unassembled WGS sequence"/>
</dbReference>
<evidence type="ECO:0000313" key="4">
    <source>
        <dbReference type="EMBL" id="MFC4071474.1"/>
    </source>
</evidence>
<evidence type="ECO:0000259" key="3">
    <source>
        <dbReference type="Pfam" id="PF21348"/>
    </source>
</evidence>
<dbReference type="PANTHER" id="PTHR43118">
    <property type="entry name" value="RHAMNOGALACTURONAN LYASE (EUROFUNG)"/>
    <property type="match status" value="1"/>
</dbReference>
<dbReference type="SUPFAM" id="SSF69318">
    <property type="entry name" value="Integrin alpha N-terminal domain"/>
    <property type="match status" value="1"/>
</dbReference>
<feature type="chain" id="PRO_5045691696" evidence="1">
    <location>
        <begin position="29"/>
        <end position="591"/>
    </location>
</feature>
<keyword evidence="4" id="KW-0456">Lyase</keyword>
<dbReference type="InterPro" id="IPR049366">
    <property type="entry name" value="RGL11_C"/>
</dbReference>
<sequence length="591" mass="62743">MFKLLTGVAAVVTAVTLAVPGVPVNAQAAAPSENRALISLRTATGNFLSWRLLDADRAGGTFDVYRDGTRVATTADTNFTDVGAEVGATYTVRPAGVSTLAETAPVAALAAAYQDVPIQIPAGGTTPDGVAYTYSANDASVGDLDGDGSYEIVLKWDPSNAKDNSQSGYTGPVYIDAYKLNGTRLWRINLGRNIRAGAHYTQFQVFDYDGDGKAEVAMKTADGTVDGGGTVIGSSSADYRNSSGYILSGPEFLTVFNGQTGRAMATADYVPARGTVSSWGDSYGNRVDRFLAGTAYVTGSYPSIIMARGYYTRSVIVAWDFRNGALTRRWTFDSSSSTNGSAWTGQGNHQLSIADVDSDGKDEILYGAMAVDDNGYGLWVNGQGHGDAYHVGDLIPSRAGLEVFKVDESTTKLAAWMADARTGSIIWSNASCGCDNGRGVSADVYAGSPGAESWSSAVSGIYNTSGQNIGRKPSSSNFVIWWDGDAQRELLDGTHIDKYGTSADTRLLTADGVHSNNGTKATPSLQADILGDWREEVIWPTTNNTALRIYSTTDATSISRPSLMQDRMYREAVAWQNTAYNQPPHPSFAIG</sequence>
<evidence type="ECO:0000259" key="2">
    <source>
        <dbReference type="Pfam" id="PF18370"/>
    </source>
</evidence>
<protein>
    <submittedName>
        <fullName evidence="4">Rhamnogalacturonan lyase</fullName>
    </submittedName>
</protein>
<accession>A0ABV8J4K2</accession>
<name>A0ABV8J4K2_9ACTN</name>
<dbReference type="EMBL" id="JBHSBL010000028">
    <property type="protein sequence ID" value="MFC4071474.1"/>
    <property type="molecule type" value="Genomic_DNA"/>
</dbReference>
<dbReference type="RefSeq" id="WP_378072350.1">
    <property type="nucleotide sequence ID" value="NZ_JBHSBL010000028.1"/>
</dbReference>
<comment type="caution">
    <text evidence="4">The sequence shown here is derived from an EMBL/GenBank/DDBJ whole genome shotgun (WGS) entry which is preliminary data.</text>
</comment>
<dbReference type="Pfam" id="PF21348">
    <property type="entry name" value="RGL11_C"/>
    <property type="match status" value="1"/>
</dbReference>
<dbReference type="InterPro" id="IPR034641">
    <property type="entry name" value="RGL11"/>
</dbReference>
<keyword evidence="5" id="KW-1185">Reference proteome</keyword>
<keyword evidence="1" id="KW-0732">Signal</keyword>
<dbReference type="GO" id="GO:0016829">
    <property type="term" value="F:lyase activity"/>
    <property type="evidence" value="ECO:0007669"/>
    <property type="project" value="UniProtKB-KW"/>
</dbReference>
<evidence type="ECO:0000313" key="5">
    <source>
        <dbReference type="Proteomes" id="UP001595867"/>
    </source>
</evidence>
<dbReference type="Gene3D" id="2.60.40.10">
    <property type="entry name" value="Immunoglobulins"/>
    <property type="match status" value="1"/>
</dbReference>
<dbReference type="CDD" id="cd10318">
    <property type="entry name" value="RGL11"/>
    <property type="match status" value="1"/>
</dbReference>